<dbReference type="GO" id="GO:0004300">
    <property type="term" value="F:enoyl-CoA hydratase activity"/>
    <property type="evidence" value="ECO:0007669"/>
    <property type="project" value="TreeGrafter"/>
</dbReference>
<dbReference type="GO" id="GO:0044594">
    <property type="term" value="F:17-beta-hydroxysteroid dehydrogenase (NAD+) activity"/>
    <property type="evidence" value="ECO:0007669"/>
    <property type="project" value="TreeGrafter"/>
</dbReference>
<dbReference type="InterPro" id="IPR002539">
    <property type="entry name" value="MaoC-like_dom"/>
</dbReference>
<dbReference type="InterPro" id="IPR054357">
    <property type="entry name" value="MFE-2_N"/>
</dbReference>
<sequence>MSTSPHSAADWVGRDLGSRTVQWDERDAILFALAVGARADDLDLVYERELRVLPTFGLTLGQWGPDELGSRGAFPVGTSLHGSQQLVVHDELPPAGQATLSARVDNVWDKGSAAIFDVSVSCDHFTAVWSIFAPGCGGFGGDRGPGVAVAESLSPATSVRTASNAAALYRLCGDRHAIHIDPVAARAIGQDRPILHGLATLATSAVALARHRGAHPADLASLSGRFRSVVLPGDELRIDVTDSPTDGFVVAGPQGVVIDNAVATFGR</sequence>
<reference evidence="4 5" key="1">
    <citation type="submission" date="2017-05" db="EMBL/GenBank/DDBJ databases">
        <title>Biotechnological potential of actinobacteria isolated from South African environments.</title>
        <authorList>
            <person name="Le Roes-Hill M."/>
            <person name="Prins A."/>
            <person name="Durrell K.A."/>
        </authorList>
    </citation>
    <scope>NUCLEOTIDE SEQUENCE [LARGE SCALE GENOMIC DNA]</scope>
    <source>
        <strain evidence="4">BS2</strain>
    </source>
</reference>
<accession>A0A243QG38</accession>
<dbReference type="AlphaFoldDB" id="A0A243QG38"/>
<dbReference type="GO" id="GO:0006635">
    <property type="term" value="P:fatty acid beta-oxidation"/>
    <property type="evidence" value="ECO:0007669"/>
    <property type="project" value="TreeGrafter"/>
</dbReference>
<gene>
    <name evidence="4" type="ORF">CA982_02140</name>
</gene>
<evidence type="ECO:0000313" key="5">
    <source>
        <dbReference type="Proteomes" id="UP000194632"/>
    </source>
</evidence>
<organism evidence="4 5">
    <name type="scientific">Gordonia lacunae</name>
    <dbReference type="NCBI Taxonomy" id="417102"/>
    <lineage>
        <taxon>Bacteria</taxon>
        <taxon>Bacillati</taxon>
        <taxon>Actinomycetota</taxon>
        <taxon>Actinomycetes</taxon>
        <taxon>Mycobacteriales</taxon>
        <taxon>Gordoniaceae</taxon>
        <taxon>Gordonia</taxon>
    </lineage>
</organism>
<dbReference type="Pfam" id="PF01575">
    <property type="entry name" value="MaoC_dehydratas"/>
    <property type="match status" value="1"/>
</dbReference>
<protein>
    <submittedName>
        <fullName evidence="4">Enoyl-CoA hydratase</fullName>
    </submittedName>
</protein>
<evidence type="ECO:0000256" key="1">
    <source>
        <dbReference type="ARBA" id="ARBA00005254"/>
    </source>
</evidence>
<proteinExistence type="inferred from homology"/>
<dbReference type="SUPFAM" id="SSF54637">
    <property type="entry name" value="Thioesterase/thiol ester dehydrase-isomerase"/>
    <property type="match status" value="2"/>
</dbReference>
<comment type="similarity">
    <text evidence="1">Belongs to the enoyl-CoA hydratase/isomerase family.</text>
</comment>
<dbReference type="OrthoDB" id="5522043at2"/>
<evidence type="ECO:0000313" key="4">
    <source>
        <dbReference type="EMBL" id="OUC80556.1"/>
    </source>
</evidence>
<feature type="domain" description="MaoC-like" evidence="2">
    <location>
        <begin position="155"/>
        <end position="240"/>
    </location>
</feature>
<feature type="domain" description="Peroxisomal multifunctional enzyme type 2-like N-terminal" evidence="3">
    <location>
        <begin position="23"/>
        <end position="121"/>
    </location>
</feature>
<dbReference type="GO" id="GO:0003857">
    <property type="term" value="F:(3S)-3-hydroxyacyl-CoA dehydrogenase (NAD+) activity"/>
    <property type="evidence" value="ECO:0007669"/>
    <property type="project" value="TreeGrafter"/>
</dbReference>
<dbReference type="Gene3D" id="3.10.129.10">
    <property type="entry name" value="Hotdog Thioesterase"/>
    <property type="match status" value="2"/>
</dbReference>
<dbReference type="RefSeq" id="WP_086533702.1">
    <property type="nucleotide sequence ID" value="NZ_NGFO01000002.1"/>
</dbReference>
<dbReference type="PANTHER" id="PTHR13078">
    <property type="entry name" value="PEROXISOMAL MULTIFUNCTIONAL ENZYME TYPE 2-RELATED"/>
    <property type="match status" value="1"/>
</dbReference>
<dbReference type="PANTHER" id="PTHR13078:SF57">
    <property type="entry name" value="DEHYDRATASE, PUTATIVE (AFU_ORTHOLOGUE AFUA_5G00640)-RELATED"/>
    <property type="match status" value="1"/>
</dbReference>
<dbReference type="Proteomes" id="UP000194632">
    <property type="component" value="Unassembled WGS sequence"/>
</dbReference>
<dbReference type="Pfam" id="PF22622">
    <property type="entry name" value="MFE-2_hydrat-2_N"/>
    <property type="match status" value="1"/>
</dbReference>
<keyword evidence="5" id="KW-1185">Reference proteome</keyword>
<name>A0A243QG38_9ACTN</name>
<evidence type="ECO:0000259" key="2">
    <source>
        <dbReference type="Pfam" id="PF01575"/>
    </source>
</evidence>
<comment type="caution">
    <text evidence="4">The sequence shown here is derived from an EMBL/GenBank/DDBJ whole genome shotgun (WGS) entry which is preliminary data.</text>
</comment>
<dbReference type="EMBL" id="NGFO01000002">
    <property type="protein sequence ID" value="OUC80556.1"/>
    <property type="molecule type" value="Genomic_DNA"/>
</dbReference>
<dbReference type="STRING" id="417102.CA982_02140"/>
<evidence type="ECO:0000259" key="3">
    <source>
        <dbReference type="Pfam" id="PF22622"/>
    </source>
</evidence>
<dbReference type="InterPro" id="IPR029069">
    <property type="entry name" value="HotDog_dom_sf"/>
</dbReference>